<dbReference type="SUPFAM" id="SSF102405">
    <property type="entry name" value="MCP/YpsA-like"/>
    <property type="match status" value="2"/>
</dbReference>
<sequence length="357" mass="39029">MPKVRLSGTVRGTDDPGREVRARLLYLLFSKGWDIYNSNGDQRITLSNIERKIIESEAFVFTPGATLEDMFKAISIFVGYQTIDRNLAGKPTVILNTDGSWNPFFAVLDHLNRMGTIKQDHRDFLLAAEHPEGVLDTLEMVRMKGLPDAGREKIGESKATSFEEPVPDDYIANVCVFCSATLEEPFYLADGESLGRQLAENKMGCVSGAGRSGIMGAVVEGSVGAGGWTAGSNVPHIIELEGLPDGLSSFWLRPDIYTRMEVMIENSDAFVIFPGGAGTVQELLALMIFKRQKNPLMTGKPVVLFNRLNPAGVRFWDPLIGLLKTFCDPGDFAIAETLDEILPAIRSGLVEKQPAGA</sequence>
<keyword evidence="6" id="KW-1185">Reference proteome</keyword>
<name>A0ABT3G1X8_9BACT</name>
<gene>
    <name evidence="5" type="ORF">OJ996_08095</name>
</gene>
<evidence type="ECO:0000256" key="3">
    <source>
        <dbReference type="ARBA" id="ARBA00011985"/>
    </source>
</evidence>
<accession>A0ABT3G1X8</accession>
<comment type="catalytic activity">
    <reaction evidence="1">
        <text>AMP + H2O = D-ribose 5-phosphate + adenine</text>
        <dbReference type="Rhea" id="RHEA:20129"/>
        <dbReference type="ChEBI" id="CHEBI:15377"/>
        <dbReference type="ChEBI" id="CHEBI:16708"/>
        <dbReference type="ChEBI" id="CHEBI:78346"/>
        <dbReference type="ChEBI" id="CHEBI:456215"/>
        <dbReference type="EC" id="3.2.2.4"/>
    </reaction>
</comment>
<proteinExistence type="inferred from homology"/>
<evidence type="ECO:0000313" key="6">
    <source>
        <dbReference type="Proteomes" id="UP001165653"/>
    </source>
</evidence>
<dbReference type="RefSeq" id="WP_264513032.1">
    <property type="nucleotide sequence ID" value="NZ_JAPDDR010000003.1"/>
</dbReference>
<dbReference type="EC" id="3.2.2.4" evidence="3"/>
<organism evidence="5 6">
    <name type="scientific">Luteolibacter rhizosphaerae</name>
    <dbReference type="NCBI Taxonomy" id="2989719"/>
    <lineage>
        <taxon>Bacteria</taxon>
        <taxon>Pseudomonadati</taxon>
        <taxon>Verrucomicrobiota</taxon>
        <taxon>Verrucomicrobiia</taxon>
        <taxon>Verrucomicrobiales</taxon>
        <taxon>Verrucomicrobiaceae</taxon>
        <taxon>Luteolibacter</taxon>
    </lineage>
</organism>
<dbReference type="PANTHER" id="PTHR31223">
    <property type="entry name" value="LOG FAMILY PROTEIN YJL055W"/>
    <property type="match status" value="1"/>
</dbReference>
<dbReference type="Gene3D" id="3.40.50.450">
    <property type="match status" value="2"/>
</dbReference>
<protein>
    <recommendedName>
        <fullName evidence="4">AMP nucleosidase</fullName>
        <ecNumber evidence="3">3.2.2.4</ecNumber>
    </recommendedName>
    <alternativeName>
        <fullName evidence="4">AMP nucleosidase</fullName>
    </alternativeName>
</protein>
<evidence type="ECO:0000313" key="5">
    <source>
        <dbReference type="EMBL" id="MCW1913531.1"/>
    </source>
</evidence>
<dbReference type="PANTHER" id="PTHR31223:SF70">
    <property type="entry name" value="LOG FAMILY PROTEIN YJL055W"/>
    <property type="match status" value="1"/>
</dbReference>
<dbReference type="InterPro" id="IPR031100">
    <property type="entry name" value="LOG_fam"/>
</dbReference>
<dbReference type="Proteomes" id="UP001165653">
    <property type="component" value="Unassembled WGS sequence"/>
</dbReference>
<comment type="similarity">
    <text evidence="2">Belongs to the LOG family.</text>
</comment>
<comment type="caution">
    <text evidence="5">The sequence shown here is derived from an EMBL/GenBank/DDBJ whole genome shotgun (WGS) entry which is preliminary data.</text>
</comment>
<evidence type="ECO:0000256" key="1">
    <source>
        <dbReference type="ARBA" id="ARBA00000274"/>
    </source>
</evidence>
<evidence type="ECO:0000256" key="4">
    <source>
        <dbReference type="ARBA" id="ARBA00031983"/>
    </source>
</evidence>
<reference evidence="5" key="1">
    <citation type="submission" date="2022-10" db="EMBL/GenBank/DDBJ databases">
        <title>Luteolibacter sp. GHJ8, whole genome shotgun sequencing project.</title>
        <authorList>
            <person name="Zhao G."/>
            <person name="Shen L."/>
        </authorList>
    </citation>
    <scope>NUCLEOTIDE SEQUENCE</scope>
    <source>
        <strain evidence="5">GHJ8</strain>
    </source>
</reference>
<dbReference type="Pfam" id="PF03641">
    <property type="entry name" value="Lysine_decarbox"/>
    <property type="match status" value="1"/>
</dbReference>
<dbReference type="EMBL" id="JAPDDR010000003">
    <property type="protein sequence ID" value="MCW1913531.1"/>
    <property type="molecule type" value="Genomic_DNA"/>
</dbReference>
<evidence type="ECO:0000256" key="2">
    <source>
        <dbReference type="ARBA" id="ARBA00006763"/>
    </source>
</evidence>